<dbReference type="EMBL" id="CP017269">
    <property type="protein sequence ID" value="AOT68665.1"/>
    <property type="molecule type" value="Genomic_DNA"/>
</dbReference>
<dbReference type="Proteomes" id="UP000095743">
    <property type="component" value="Chromosome"/>
</dbReference>
<evidence type="ECO:0000313" key="4">
    <source>
        <dbReference type="Proteomes" id="UP000095743"/>
    </source>
</evidence>
<gene>
    <name evidence="3" type="ORF">Gferi_03060</name>
</gene>
<evidence type="ECO:0000313" key="3">
    <source>
        <dbReference type="EMBL" id="AOT68665.1"/>
    </source>
</evidence>
<evidence type="ECO:0000259" key="2">
    <source>
        <dbReference type="Pfam" id="PF12164"/>
    </source>
</evidence>
<dbReference type="InterPro" id="IPR038548">
    <property type="entry name" value="SporV_AA_N_sf"/>
</dbReference>
<keyword evidence="1" id="KW-0812">Transmembrane</keyword>
<evidence type="ECO:0000256" key="1">
    <source>
        <dbReference type="SAM" id="Phobius"/>
    </source>
</evidence>
<dbReference type="OrthoDB" id="9782754at2"/>
<dbReference type="InterPro" id="IPR021997">
    <property type="entry name" value="SporV_AA"/>
</dbReference>
<dbReference type="STRING" id="1424294.Gferi_03060"/>
<dbReference type="KEGG" id="gfe:Gferi_03060"/>
<keyword evidence="1" id="KW-0472">Membrane</keyword>
<proteinExistence type="predicted"/>
<feature type="domain" description="Stage V sporulation protein AA" evidence="2">
    <location>
        <begin position="19"/>
        <end position="106"/>
    </location>
</feature>
<sequence length="225" mass="25727">MKRFRSKDCKGCDWVERQQSIYIQVRDGFTAKEGSLIRVGDIATLLMQDQQNKEIILNLPLLKAEKKAPSYIVVSILTIIEKIQERYKNVHIYPVGKSEILVSVESERKPIRKSWLYTKIAIVGFTLFVGTGLAIMNFHADVNMAEAHRQIYAMITGIDTNKPLILQIPYSLGIGIGMALFFNHIIPKKVRDEPSPMEVEMYSYKKGVNDYILNNTKNTEENSRS</sequence>
<reference evidence="3 4" key="1">
    <citation type="submission" date="2016-09" db="EMBL/GenBank/DDBJ databases">
        <title>Genomic analysis reveals versatility of anaerobic energy metabolism of Geosporobacter ferrireducens IRF9 of phylum Firmicutes.</title>
        <authorList>
            <person name="Kim S.-J."/>
        </authorList>
    </citation>
    <scope>NUCLEOTIDE SEQUENCE [LARGE SCALE GENOMIC DNA]</scope>
    <source>
        <strain evidence="3 4">IRF9</strain>
    </source>
</reference>
<feature type="transmembrane region" description="Helical" evidence="1">
    <location>
        <begin position="116"/>
        <end position="136"/>
    </location>
</feature>
<keyword evidence="4" id="KW-1185">Reference proteome</keyword>
<keyword evidence="1" id="KW-1133">Transmembrane helix</keyword>
<dbReference type="Pfam" id="PF12164">
    <property type="entry name" value="SporV_AA"/>
    <property type="match status" value="1"/>
</dbReference>
<feature type="transmembrane region" description="Helical" evidence="1">
    <location>
        <begin position="164"/>
        <end position="182"/>
    </location>
</feature>
<protein>
    <recommendedName>
        <fullName evidence="2">Stage V sporulation protein AA domain-containing protein</fullName>
    </recommendedName>
</protein>
<dbReference type="Gene3D" id="2.60.480.10">
    <property type="entry name" value="eubacterium ventriosum atcc domain"/>
    <property type="match status" value="1"/>
</dbReference>
<organism evidence="3 4">
    <name type="scientific">Geosporobacter ferrireducens</name>
    <dbReference type="NCBI Taxonomy" id="1424294"/>
    <lineage>
        <taxon>Bacteria</taxon>
        <taxon>Bacillati</taxon>
        <taxon>Bacillota</taxon>
        <taxon>Clostridia</taxon>
        <taxon>Peptostreptococcales</taxon>
        <taxon>Thermotaleaceae</taxon>
        <taxon>Geosporobacter</taxon>
    </lineage>
</organism>
<accession>A0A1D8GCM9</accession>
<dbReference type="AlphaFoldDB" id="A0A1D8GCM9"/>
<name>A0A1D8GCM9_9FIRM</name>